<protein>
    <recommendedName>
        <fullName evidence="4">Clr5 domain-containing protein</fullName>
    </recommendedName>
</protein>
<dbReference type="OrthoDB" id="5986190at2759"/>
<dbReference type="Proteomes" id="UP000614610">
    <property type="component" value="Unassembled WGS sequence"/>
</dbReference>
<reference evidence="2" key="1">
    <citation type="submission" date="2019-06" db="EMBL/GenBank/DDBJ databases">
        <authorList>
            <person name="Palmer J.M."/>
        </authorList>
    </citation>
    <scope>NUCLEOTIDE SEQUENCE</scope>
    <source>
        <strain evidence="2">TWF679</strain>
    </source>
</reference>
<evidence type="ECO:0000256" key="1">
    <source>
        <dbReference type="SAM" id="MobiDB-lite"/>
    </source>
</evidence>
<feature type="region of interest" description="Disordered" evidence="1">
    <location>
        <begin position="372"/>
        <end position="394"/>
    </location>
</feature>
<accession>A0A8H8V5I1</accession>
<gene>
    <name evidence="2" type="ORF">TWF679_008361</name>
</gene>
<dbReference type="EMBL" id="WIWT01000052">
    <property type="protein sequence ID" value="KAF3207527.1"/>
    <property type="molecule type" value="Genomic_DNA"/>
</dbReference>
<name>A0A8H8V5I1_ORBOL</name>
<evidence type="ECO:0000313" key="2">
    <source>
        <dbReference type="EMBL" id="KAF3207527.1"/>
    </source>
</evidence>
<feature type="compositionally biased region" description="Low complexity" evidence="1">
    <location>
        <begin position="382"/>
        <end position="393"/>
    </location>
</feature>
<dbReference type="AlphaFoldDB" id="A0A8H8V5I1"/>
<organism evidence="2 3">
    <name type="scientific">Orbilia oligospora</name>
    <name type="common">Nematode-trapping fungus</name>
    <name type="synonym">Arthrobotrys oligospora</name>
    <dbReference type="NCBI Taxonomy" id="2813651"/>
    <lineage>
        <taxon>Eukaryota</taxon>
        <taxon>Fungi</taxon>
        <taxon>Dikarya</taxon>
        <taxon>Ascomycota</taxon>
        <taxon>Pezizomycotina</taxon>
        <taxon>Orbiliomycetes</taxon>
        <taxon>Orbiliales</taxon>
        <taxon>Orbiliaceae</taxon>
        <taxon>Orbilia</taxon>
    </lineage>
</organism>
<evidence type="ECO:0008006" key="4">
    <source>
        <dbReference type="Google" id="ProtNLM"/>
    </source>
</evidence>
<sequence>MSSPDLWSKFDDWAADRIEAAERSYQSIKRDFQTLRLKVEDNAENLGTIVSNRFDPPTPLPPQMRDTARAKLPSSETGWNLEKRVANSSDKRVRKQALLHGLESQDSFERALGSGGTAYVVAHVPTPHTLGHAKIKGTQTIKHLGKSAASGIEATMYRDEGRRRGLSIPKTPFDDERSNRNLREGAIGQLEQAAKKLTPMSQLKSELKHDMFEAVEDVADRNHIRFPRSKHVKGGMKTVYTTPDSMPLYNAPVLAPWYMDNPSGELEVPGGKTSVDISYRKLAKGANRKSRKDDFKGHIFELYSIPGLTLTDIIAKIEREHNVTATLKKWGFKRNTSRSEVLTTLREQEDEPKIQTFRDPARSLRIEKYRKKNKIQRHEYSSKSSTQQSAPSSMAIVPRQISPPQVFETSERLGYEVSNYIKGSFEGKRWKVKDNQNIINSSPNQDTEVQILTTFLTDIETGCSNFAVGNGYSGGLYWRKAFENIEYLVRGDYHDHILNIVITINDLREKGYPGAAELLKSYASQLGRHKQPPEGRIRALIYRELGNLCSADEYGEEKVEAWRLGQFDRCSTGTFSS</sequence>
<comment type="caution">
    <text evidence="2">The sequence shown here is derived from an EMBL/GenBank/DDBJ whole genome shotgun (WGS) entry which is preliminary data.</text>
</comment>
<evidence type="ECO:0000313" key="3">
    <source>
        <dbReference type="Proteomes" id="UP000614610"/>
    </source>
</evidence>
<proteinExistence type="predicted"/>